<dbReference type="Proteomes" id="UP001302349">
    <property type="component" value="Chromosome"/>
</dbReference>
<keyword evidence="5" id="KW-1185">Reference proteome</keyword>
<dbReference type="InterPro" id="IPR015421">
    <property type="entry name" value="PyrdxlP-dep_Trfase_major"/>
</dbReference>
<dbReference type="InterPro" id="IPR050087">
    <property type="entry name" value="AON_synthase_class-II"/>
</dbReference>
<dbReference type="GO" id="GO:0008483">
    <property type="term" value="F:transaminase activity"/>
    <property type="evidence" value="ECO:0007669"/>
    <property type="project" value="UniProtKB-KW"/>
</dbReference>
<dbReference type="PANTHER" id="PTHR13693">
    <property type="entry name" value="CLASS II AMINOTRANSFERASE/8-AMINO-7-OXONONANOATE SYNTHASE"/>
    <property type="match status" value="1"/>
</dbReference>
<evidence type="ECO:0000313" key="4">
    <source>
        <dbReference type="EMBL" id="WOK08915.1"/>
    </source>
</evidence>
<keyword evidence="4" id="KW-0032">Aminotransferase</keyword>
<comment type="cofactor">
    <cofactor evidence="1">
        <name>pyridoxal 5'-phosphate</name>
        <dbReference type="ChEBI" id="CHEBI:597326"/>
    </cofactor>
</comment>
<dbReference type="Pfam" id="PF00155">
    <property type="entry name" value="Aminotran_1_2"/>
    <property type="match status" value="1"/>
</dbReference>
<evidence type="ECO:0000313" key="5">
    <source>
        <dbReference type="Proteomes" id="UP001302349"/>
    </source>
</evidence>
<dbReference type="Gene3D" id="3.40.640.10">
    <property type="entry name" value="Type I PLP-dependent aspartate aminotransferase-like (Major domain)"/>
    <property type="match status" value="1"/>
</dbReference>
<keyword evidence="2" id="KW-0808">Transferase</keyword>
<dbReference type="InterPro" id="IPR015424">
    <property type="entry name" value="PyrdxlP-dep_Trfase"/>
</dbReference>
<name>A0ABZ0IX21_9BACT</name>
<evidence type="ECO:0000256" key="1">
    <source>
        <dbReference type="ARBA" id="ARBA00001933"/>
    </source>
</evidence>
<dbReference type="SUPFAM" id="SSF53383">
    <property type="entry name" value="PLP-dependent transferases"/>
    <property type="match status" value="1"/>
</dbReference>
<dbReference type="EMBL" id="CP136051">
    <property type="protein sequence ID" value="WOK08915.1"/>
    <property type="molecule type" value="Genomic_DNA"/>
</dbReference>
<dbReference type="RefSeq" id="WP_317491544.1">
    <property type="nucleotide sequence ID" value="NZ_CP136051.1"/>
</dbReference>
<evidence type="ECO:0000256" key="2">
    <source>
        <dbReference type="ARBA" id="ARBA00022679"/>
    </source>
</evidence>
<gene>
    <name evidence="4" type="ORF">RT717_09735</name>
</gene>
<organism evidence="4 5">
    <name type="scientific">Imperialibacter roseus</name>
    <dbReference type="NCBI Taxonomy" id="1324217"/>
    <lineage>
        <taxon>Bacteria</taxon>
        <taxon>Pseudomonadati</taxon>
        <taxon>Bacteroidota</taxon>
        <taxon>Cytophagia</taxon>
        <taxon>Cytophagales</taxon>
        <taxon>Flammeovirgaceae</taxon>
        <taxon>Imperialibacter</taxon>
    </lineage>
</organism>
<feature type="domain" description="Aminotransferase class I/classII large" evidence="3">
    <location>
        <begin position="165"/>
        <end position="345"/>
    </location>
</feature>
<protein>
    <submittedName>
        <fullName evidence="4">Aminotransferase class I/II-fold pyridoxal phosphate-dependent enzyme</fullName>
    </submittedName>
</protein>
<reference evidence="4 5" key="1">
    <citation type="journal article" date="2023" name="Microbiol. Resour. Announc.">
        <title>Complete Genome Sequence of Imperialibacter roseus strain P4T.</title>
        <authorList>
            <person name="Tizabi D.R."/>
            <person name="Bachvaroff T."/>
            <person name="Hill R.T."/>
        </authorList>
    </citation>
    <scope>NUCLEOTIDE SEQUENCE [LARGE SCALE GENOMIC DNA]</scope>
    <source>
        <strain evidence="4 5">P4T</strain>
    </source>
</reference>
<sequence length="354" mass="39511">MMRSEEFPGRTLHVNGKEMLYFSGTSYLGLSVDKEYQELIKEGVDKYGVHFSGSRNGNVQYRLFEAAERHIADWLSTGDAVVTSSGFASGQLLVKVLQDMEWSMEYAPGCHPALWRNSDDATNGDFISWSTMIRVQLEGMLPRRMVLLCNSTDPLFCNPVNFDWLTDISTLHEVLLVVDDSHGIGLTGKDGEGVASQLRKLPSHVQWVVTSSLGKAPGLAAGFIAGSHNLIKKIRQSPWFVGAAPSAPAFLHALLKGGKIRARQLQKLRKFQMPFGSHSLVKQHFNFQPVLPVFFSKSQPLYTYLLSRNIIISHFPYPKPTSSPISRVILHAALDPADIGNLLEEIKTFYEDFQ</sequence>
<dbReference type="InterPro" id="IPR004839">
    <property type="entry name" value="Aminotransferase_I/II_large"/>
</dbReference>
<dbReference type="InterPro" id="IPR015422">
    <property type="entry name" value="PyrdxlP-dep_Trfase_small"/>
</dbReference>
<accession>A0ABZ0IX21</accession>
<proteinExistence type="predicted"/>
<evidence type="ECO:0000259" key="3">
    <source>
        <dbReference type="Pfam" id="PF00155"/>
    </source>
</evidence>
<dbReference type="Gene3D" id="3.90.1150.10">
    <property type="entry name" value="Aspartate Aminotransferase, domain 1"/>
    <property type="match status" value="1"/>
</dbReference>